<evidence type="ECO:0000256" key="4">
    <source>
        <dbReference type="ARBA" id="ARBA00022729"/>
    </source>
</evidence>
<dbReference type="PROSITE" id="PS51007">
    <property type="entry name" value="CYTC"/>
    <property type="match status" value="1"/>
</dbReference>
<dbReference type="Gene3D" id="1.10.760.10">
    <property type="entry name" value="Cytochrome c-like domain"/>
    <property type="match status" value="2"/>
</dbReference>
<comment type="subcellular location">
    <subcellularLocation>
        <location evidence="1">Cell envelope</location>
    </subcellularLocation>
</comment>
<evidence type="ECO:0000259" key="8">
    <source>
        <dbReference type="PROSITE" id="PS51007"/>
    </source>
</evidence>
<keyword evidence="2 7" id="KW-0349">Heme</keyword>
<accession>A0A518BRH9</accession>
<dbReference type="Proteomes" id="UP000316921">
    <property type="component" value="Chromosome"/>
</dbReference>
<dbReference type="SUPFAM" id="SSF46626">
    <property type="entry name" value="Cytochrome c"/>
    <property type="match status" value="2"/>
</dbReference>
<gene>
    <name evidence="9" type="primary">ccp_3</name>
    <name evidence="9" type="ORF">Pla133_46830</name>
</gene>
<evidence type="ECO:0000256" key="7">
    <source>
        <dbReference type="PROSITE-ProRule" id="PRU00433"/>
    </source>
</evidence>
<feature type="domain" description="Cytochrome c" evidence="8">
    <location>
        <begin position="297"/>
        <end position="453"/>
    </location>
</feature>
<dbReference type="EC" id="1.11.1.5" evidence="9"/>
<dbReference type="InterPro" id="IPR009056">
    <property type="entry name" value="Cyt_c-like_dom"/>
</dbReference>
<evidence type="ECO:0000256" key="6">
    <source>
        <dbReference type="ARBA" id="ARBA00023004"/>
    </source>
</evidence>
<evidence type="ECO:0000256" key="1">
    <source>
        <dbReference type="ARBA" id="ARBA00004196"/>
    </source>
</evidence>
<dbReference type="Pfam" id="PF03150">
    <property type="entry name" value="CCP_MauG"/>
    <property type="match status" value="1"/>
</dbReference>
<dbReference type="InterPro" id="IPR036909">
    <property type="entry name" value="Cyt_c-like_dom_sf"/>
</dbReference>
<proteinExistence type="predicted"/>
<sequence>MALGSAALLWACAGPGRDAGDPAPRQATPLELALMALPIELDPARWQLVSQGSPLPPVPADPTNRVADDRRAALLGRALFFDPRLSDDGQTSCATCHVPELGFDDGEVHRVAPGDHLRRTPGLLNVGHLRWLGWDGRKDSLWSQALGPLEAAREQNTSRVHVVRTVLADPDLAAALEAVFGPLPALEGLDRADEHARPVWHDADHPLSQAWAAMDPELRREVDQVFVYVGKALAAYERQLVSGPAPFDRFVAAVQSGDRQAARLLEPAAEVPSPAAPDSTTALERDAALDLGGARNPSALRGLELFFGRANCHTCHNGPLFTDYEFHDTLLPFEDDGRPDRGRHLGIELVREDPFGGLGEYSDDPDASGAQKLRFLPRRPHQYAEFKTPSLRDLGPGPYMHRGEFASLGEVLRHYNTLAGARRNAHGGEAILVPLDLDEGQLADLEAFLLSLRGAAPPLELWGPPSRAELRQLAD</sequence>
<keyword evidence="4" id="KW-0732">Signal</keyword>
<dbReference type="KEGG" id="pbap:Pla133_46830"/>
<dbReference type="GO" id="GO:0030313">
    <property type="term" value="C:cell envelope"/>
    <property type="evidence" value="ECO:0007669"/>
    <property type="project" value="UniProtKB-SubCell"/>
</dbReference>
<dbReference type="PANTHER" id="PTHR30600:SF10">
    <property type="entry name" value="BLL6722 PROTEIN"/>
    <property type="match status" value="1"/>
</dbReference>
<reference evidence="9 10" key="1">
    <citation type="submission" date="2019-02" db="EMBL/GenBank/DDBJ databases">
        <title>Deep-cultivation of Planctomycetes and their phenomic and genomic characterization uncovers novel biology.</title>
        <authorList>
            <person name="Wiegand S."/>
            <person name="Jogler M."/>
            <person name="Boedeker C."/>
            <person name="Pinto D."/>
            <person name="Vollmers J."/>
            <person name="Rivas-Marin E."/>
            <person name="Kohn T."/>
            <person name="Peeters S.H."/>
            <person name="Heuer A."/>
            <person name="Rast P."/>
            <person name="Oberbeckmann S."/>
            <person name="Bunk B."/>
            <person name="Jeske O."/>
            <person name="Meyerdierks A."/>
            <person name="Storesund J.E."/>
            <person name="Kallscheuer N."/>
            <person name="Luecker S."/>
            <person name="Lage O.M."/>
            <person name="Pohl T."/>
            <person name="Merkel B.J."/>
            <person name="Hornburger P."/>
            <person name="Mueller R.-W."/>
            <person name="Bruemmer F."/>
            <person name="Labrenz M."/>
            <person name="Spormann A.M."/>
            <person name="Op den Camp H."/>
            <person name="Overmann J."/>
            <person name="Amann R."/>
            <person name="Jetten M.S.M."/>
            <person name="Mascher T."/>
            <person name="Medema M.H."/>
            <person name="Devos D.P."/>
            <person name="Kaster A.-K."/>
            <person name="Ovreas L."/>
            <person name="Rohde M."/>
            <person name="Galperin M.Y."/>
            <person name="Jogler C."/>
        </authorList>
    </citation>
    <scope>NUCLEOTIDE SEQUENCE [LARGE SCALE GENOMIC DNA]</scope>
    <source>
        <strain evidence="9 10">Pla133</strain>
    </source>
</reference>
<evidence type="ECO:0000256" key="5">
    <source>
        <dbReference type="ARBA" id="ARBA00023002"/>
    </source>
</evidence>
<keyword evidence="3 7" id="KW-0479">Metal-binding</keyword>
<dbReference type="GO" id="GO:0046872">
    <property type="term" value="F:metal ion binding"/>
    <property type="evidence" value="ECO:0007669"/>
    <property type="project" value="UniProtKB-KW"/>
</dbReference>
<evidence type="ECO:0000313" key="9">
    <source>
        <dbReference type="EMBL" id="QDU69563.1"/>
    </source>
</evidence>
<keyword evidence="6 7" id="KW-0408">Iron</keyword>
<dbReference type="AlphaFoldDB" id="A0A518BRH9"/>
<dbReference type="PANTHER" id="PTHR30600">
    <property type="entry name" value="CYTOCHROME C PEROXIDASE-RELATED"/>
    <property type="match status" value="1"/>
</dbReference>
<keyword evidence="9" id="KW-0575">Peroxidase</keyword>
<evidence type="ECO:0000313" key="10">
    <source>
        <dbReference type="Proteomes" id="UP000316921"/>
    </source>
</evidence>
<dbReference type="GO" id="GO:0020037">
    <property type="term" value="F:heme binding"/>
    <property type="evidence" value="ECO:0007669"/>
    <property type="project" value="InterPro"/>
</dbReference>
<dbReference type="InterPro" id="IPR051395">
    <property type="entry name" value="Cytochrome_c_Peroxidase/MauG"/>
</dbReference>
<evidence type="ECO:0000256" key="2">
    <source>
        <dbReference type="ARBA" id="ARBA00022617"/>
    </source>
</evidence>
<keyword evidence="5 9" id="KW-0560">Oxidoreductase</keyword>
<name>A0A518BRH9_9BACT</name>
<dbReference type="EMBL" id="CP036287">
    <property type="protein sequence ID" value="QDU69563.1"/>
    <property type="molecule type" value="Genomic_DNA"/>
</dbReference>
<organism evidence="9 10">
    <name type="scientific">Engelhardtia mirabilis</name>
    <dbReference type="NCBI Taxonomy" id="2528011"/>
    <lineage>
        <taxon>Bacteria</taxon>
        <taxon>Pseudomonadati</taxon>
        <taxon>Planctomycetota</taxon>
        <taxon>Planctomycetia</taxon>
        <taxon>Planctomycetia incertae sedis</taxon>
        <taxon>Engelhardtia</taxon>
    </lineage>
</organism>
<protein>
    <submittedName>
        <fullName evidence="9">Cytochrome c551 peroxidase</fullName>
        <ecNumber evidence="9">1.11.1.5</ecNumber>
    </submittedName>
</protein>
<keyword evidence="10" id="KW-1185">Reference proteome</keyword>
<dbReference type="InterPro" id="IPR004852">
    <property type="entry name" value="Di-haem_cyt_c_peroxidsae"/>
</dbReference>
<evidence type="ECO:0000256" key="3">
    <source>
        <dbReference type="ARBA" id="ARBA00022723"/>
    </source>
</evidence>
<dbReference type="GO" id="GO:0009055">
    <property type="term" value="F:electron transfer activity"/>
    <property type="evidence" value="ECO:0007669"/>
    <property type="project" value="InterPro"/>
</dbReference>
<dbReference type="GO" id="GO:0004130">
    <property type="term" value="F:cytochrome-c peroxidase activity"/>
    <property type="evidence" value="ECO:0007669"/>
    <property type="project" value="UniProtKB-EC"/>
</dbReference>